<evidence type="ECO:0000313" key="4">
    <source>
        <dbReference type="Proteomes" id="UP000267164"/>
    </source>
</evidence>
<reference evidence="3 4" key="1">
    <citation type="submission" date="2018-09" db="EMBL/GenBank/DDBJ databases">
        <title>Nocardia yunnanensis sp. nov., an actinomycete isolated from a soil sample.</title>
        <authorList>
            <person name="Zhang J."/>
        </authorList>
    </citation>
    <scope>NUCLEOTIDE SEQUENCE [LARGE SCALE GENOMIC DNA]</scope>
    <source>
        <strain evidence="3 4">CFHS0054</strain>
    </source>
</reference>
<dbReference type="InterPro" id="IPR007278">
    <property type="entry name" value="DUF397"/>
</dbReference>
<gene>
    <name evidence="3" type="ORF">D7D52_16325</name>
</gene>
<organism evidence="3 4">
    <name type="scientific">Nocardia yunnanensis</name>
    <dbReference type="NCBI Taxonomy" id="2382165"/>
    <lineage>
        <taxon>Bacteria</taxon>
        <taxon>Bacillati</taxon>
        <taxon>Actinomycetota</taxon>
        <taxon>Actinomycetes</taxon>
        <taxon>Mycobacteriales</taxon>
        <taxon>Nocardiaceae</taxon>
        <taxon>Nocardia</taxon>
    </lineage>
</organism>
<evidence type="ECO:0000259" key="2">
    <source>
        <dbReference type="Pfam" id="PF04149"/>
    </source>
</evidence>
<evidence type="ECO:0000256" key="1">
    <source>
        <dbReference type="SAM" id="MobiDB-lite"/>
    </source>
</evidence>
<dbReference type="Proteomes" id="UP000267164">
    <property type="component" value="Chromosome"/>
</dbReference>
<evidence type="ECO:0000313" key="3">
    <source>
        <dbReference type="EMBL" id="AYF75171.1"/>
    </source>
</evidence>
<feature type="region of interest" description="Disordered" evidence="1">
    <location>
        <begin position="1"/>
        <end position="20"/>
    </location>
</feature>
<protein>
    <submittedName>
        <fullName evidence="3">DUF397 domain-containing protein</fullName>
    </submittedName>
</protein>
<keyword evidence="4" id="KW-1185">Reference proteome</keyword>
<dbReference type="EMBL" id="CP032568">
    <property type="protein sequence ID" value="AYF75171.1"/>
    <property type="molecule type" value="Genomic_DNA"/>
</dbReference>
<dbReference type="KEGG" id="nyu:D7D52_16325"/>
<proteinExistence type="predicted"/>
<sequence length="73" mass="7592">MITKADLPTGLSLRTSTASGPNGSCVQVGYWPGRGVVVAHSKEADNGAVLLFSAREWEAFIQGVKADEFPAAG</sequence>
<dbReference type="AlphaFoldDB" id="A0A386ZBY1"/>
<name>A0A386ZBY1_9NOCA</name>
<dbReference type="Pfam" id="PF04149">
    <property type="entry name" value="DUF397"/>
    <property type="match status" value="1"/>
</dbReference>
<feature type="domain" description="DUF397" evidence="2">
    <location>
        <begin position="14"/>
        <end position="65"/>
    </location>
</feature>
<accession>A0A386ZBY1</accession>
<dbReference type="RefSeq" id="WP_120737417.1">
    <property type="nucleotide sequence ID" value="NZ_CP032568.1"/>
</dbReference>
<dbReference type="OrthoDB" id="4557871at2"/>